<name>A0A5C6AIL2_9BACT</name>
<dbReference type="InterPro" id="IPR036439">
    <property type="entry name" value="Dockerin_dom_sf"/>
</dbReference>
<dbReference type="GO" id="GO:0016788">
    <property type="term" value="F:hydrolase activity, acting on ester bonds"/>
    <property type="evidence" value="ECO:0007669"/>
    <property type="project" value="UniProtKB-ARBA"/>
</dbReference>
<reference evidence="1 2" key="1">
    <citation type="submission" date="2019-02" db="EMBL/GenBank/DDBJ databases">
        <title>Deep-cultivation of Planctomycetes and their phenomic and genomic characterization uncovers novel biology.</title>
        <authorList>
            <person name="Wiegand S."/>
            <person name="Jogler M."/>
            <person name="Boedeker C."/>
            <person name="Pinto D."/>
            <person name="Vollmers J."/>
            <person name="Rivas-Marin E."/>
            <person name="Kohn T."/>
            <person name="Peeters S.H."/>
            <person name="Heuer A."/>
            <person name="Rast P."/>
            <person name="Oberbeckmann S."/>
            <person name="Bunk B."/>
            <person name="Jeske O."/>
            <person name="Meyerdierks A."/>
            <person name="Storesund J.E."/>
            <person name="Kallscheuer N."/>
            <person name="Luecker S."/>
            <person name="Lage O.M."/>
            <person name="Pohl T."/>
            <person name="Merkel B.J."/>
            <person name="Hornburger P."/>
            <person name="Mueller R.-W."/>
            <person name="Bruemmer F."/>
            <person name="Labrenz M."/>
            <person name="Spormann A.M."/>
            <person name="Op Den Camp H."/>
            <person name="Overmann J."/>
            <person name="Amann R."/>
            <person name="Jetten M.S.M."/>
            <person name="Mascher T."/>
            <person name="Medema M.H."/>
            <person name="Devos D.P."/>
            <person name="Kaster A.-K."/>
            <person name="Ovreas L."/>
            <person name="Rohde M."/>
            <person name="Galperin M.Y."/>
            <person name="Jogler C."/>
        </authorList>
    </citation>
    <scope>NUCLEOTIDE SEQUENCE [LARGE SCALE GENOMIC DNA]</scope>
    <source>
        <strain evidence="1 2">Pla108</strain>
    </source>
</reference>
<dbReference type="Gene3D" id="3.40.50.1110">
    <property type="entry name" value="SGNH hydrolase"/>
    <property type="match status" value="1"/>
</dbReference>
<comment type="caution">
    <text evidence="1">The sequence shown here is derived from an EMBL/GenBank/DDBJ whole genome shotgun (WGS) entry which is preliminary data.</text>
</comment>
<dbReference type="InterPro" id="IPR036514">
    <property type="entry name" value="SGNH_hydro_sf"/>
</dbReference>
<proteinExistence type="predicted"/>
<evidence type="ECO:0008006" key="3">
    <source>
        <dbReference type="Google" id="ProtNLM"/>
    </source>
</evidence>
<dbReference type="Proteomes" id="UP000317421">
    <property type="component" value="Unassembled WGS sequence"/>
</dbReference>
<organism evidence="1 2">
    <name type="scientific">Botrimarina colliarenosi</name>
    <dbReference type="NCBI Taxonomy" id="2528001"/>
    <lineage>
        <taxon>Bacteria</taxon>
        <taxon>Pseudomonadati</taxon>
        <taxon>Planctomycetota</taxon>
        <taxon>Planctomycetia</taxon>
        <taxon>Pirellulales</taxon>
        <taxon>Lacipirellulaceae</taxon>
        <taxon>Botrimarina</taxon>
    </lineage>
</organism>
<evidence type="ECO:0000313" key="1">
    <source>
        <dbReference type="EMBL" id="TWT99078.1"/>
    </source>
</evidence>
<dbReference type="SUPFAM" id="SSF63446">
    <property type="entry name" value="Type I dockerin domain"/>
    <property type="match status" value="1"/>
</dbReference>
<dbReference type="GO" id="GO:0000272">
    <property type="term" value="P:polysaccharide catabolic process"/>
    <property type="evidence" value="ECO:0007669"/>
    <property type="project" value="InterPro"/>
</dbReference>
<sequence>MSRASAPSSSAWLVGVVSFLVLHCISPAAADTLRVYRIGNSFTWDSHPPTIDSSSLETPVNVHSGYHLRWGVTLGSIAAVSSADLASSEGVWSDALSNEQWDVVIAQPFRSGSSNLASDVTAVQAFSAALDTNPLNSSTRWALYQSWPFKKATYTVDDEWDAWFDPTDGLTRHRQAYYKALQGELAQVGVAADIIPNADVLHYVIDNPDKFDAFSQLGDLYRDDIHMSKLGSFIVGSTLLTYLNNADLTGINVRDYGAGLDQHEKDQFLSAIWRIVATSQRLGDLNGDGFVSSADHLAWSAAYGTKEAGVDANLDGVVNAADYTIWRDAAARTASLSVPEPTGFLIGLAPVGGLFFRRVARRVHAA</sequence>
<dbReference type="AlphaFoldDB" id="A0A5C6AIL2"/>
<accession>A0A5C6AIL2</accession>
<dbReference type="EMBL" id="SJPR01000001">
    <property type="protein sequence ID" value="TWT99078.1"/>
    <property type="molecule type" value="Genomic_DNA"/>
</dbReference>
<gene>
    <name evidence="1" type="ORF">Pla108_00110</name>
</gene>
<dbReference type="Gene3D" id="1.10.1330.10">
    <property type="entry name" value="Dockerin domain"/>
    <property type="match status" value="1"/>
</dbReference>
<protein>
    <recommendedName>
        <fullName evidence="3">Dockerin domain-containing protein</fullName>
    </recommendedName>
</protein>
<keyword evidence="2" id="KW-1185">Reference proteome</keyword>
<evidence type="ECO:0000313" key="2">
    <source>
        <dbReference type="Proteomes" id="UP000317421"/>
    </source>
</evidence>